<evidence type="ECO:0000256" key="1">
    <source>
        <dbReference type="SAM" id="MobiDB-lite"/>
    </source>
</evidence>
<organism evidence="2 3">
    <name type="scientific">Pieris brassicae</name>
    <name type="common">White butterfly</name>
    <name type="synonym">Large white butterfly</name>
    <dbReference type="NCBI Taxonomy" id="7116"/>
    <lineage>
        <taxon>Eukaryota</taxon>
        <taxon>Metazoa</taxon>
        <taxon>Ecdysozoa</taxon>
        <taxon>Arthropoda</taxon>
        <taxon>Hexapoda</taxon>
        <taxon>Insecta</taxon>
        <taxon>Pterygota</taxon>
        <taxon>Neoptera</taxon>
        <taxon>Endopterygota</taxon>
        <taxon>Lepidoptera</taxon>
        <taxon>Glossata</taxon>
        <taxon>Ditrysia</taxon>
        <taxon>Papilionoidea</taxon>
        <taxon>Pieridae</taxon>
        <taxon>Pierinae</taxon>
        <taxon>Pieris</taxon>
    </lineage>
</organism>
<keyword evidence="3" id="KW-1185">Reference proteome</keyword>
<dbReference type="EMBL" id="CALOZG010000027">
    <property type="protein sequence ID" value="CAH4032209.1"/>
    <property type="molecule type" value="Genomic_DNA"/>
</dbReference>
<reference evidence="2" key="1">
    <citation type="submission" date="2022-05" db="EMBL/GenBank/DDBJ databases">
        <authorList>
            <person name="Okamura Y."/>
        </authorList>
    </citation>
    <scope>NUCLEOTIDE SEQUENCE</scope>
</reference>
<proteinExistence type="predicted"/>
<dbReference type="AlphaFoldDB" id="A0A9P0TRR3"/>
<evidence type="ECO:0000313" key="2">
    <source>
        <dbReference type="EMBL" id="CAH4032209.1"/>
    </source>
</evidence>
<evidence type="ECO:0000313" key="3">
    <source>
        <dbReference type="Proteomes" id="UP001152562"/>
    </source>
</evidence>
<dbReference type="Proteomes" id="UP001152562">
    <property type="component" value="Unassembled WGS sequence"/>
</dbReference>
<name>A0A9P0TRR3_PIEBR</name>
<protein>
    <submittedName>
        <fullName evidence="2">Uncharacterized protein</fullName>
    </submittedName>
</protein>
<accession>A0A9P0TRR3</accession>
<feature type="region of interest" description="Disordered" evidence="1">
    <location>
        <begin position="16"/>
        <end position="36"/>
    </location>
</feature>
<gene>
    <name evidence="2" type="ORF">PIBRA_LOCUS8627</name>
</gene>
<sequence>MSRTGRQGYSIRHLLQLPNAARSSPGPNPPTPSAKISTVSEYITNTHLNYQTGLILPVVRVLGNFSAYFTVD</sequence>
<comment type="caution">
    <text evidence="2">The sequence shown here is derived from an EMBL/GenBank/DDBJ whole genome shotgun (WGS) entry which is preliminary data.</text>
</comment>